<accession>A0A7W4K3E9</accession>
<proteinExistence type="predicted"/>
<evidence type="ECO:0000313" key="4">
    <source>
        <dbReference type="Proteomes" id="UP000530320"/>
    </source>
</evidence>
<feature type="region of interest" description="Disordered" evidence="1">
    <location>
        <begin position="1"/>
        <end position="24"/>
    </location>
</feature>
<evidence type="ECO:0000256" key="1">
    <source>
        <dbReference type="SAM" id="MobiDB-lite"/>
    </source>
</evidence>
<feature type="non-terminal residue" evidence="3">
    <location>
        <position position="1"/>
    </location>
</feature>
<protein>
    <submittedName>
        <fullName evidence="3">EAL domain-containing protein</fullName>
    </submittedName>
</protein>
<sequence>GLSKGGRDPCSQTGSRPSGGTGSLPLYILAHHQQTGEGDGAAIIRAITGLCGSLNVVATAEGVETQEQFDYLKGINCSEIQGFLISRPCPAEEIGPFAEKINRPDLPR</sequence>
<dbReference type="SUPFAM" id="SSF141868">
    <property type="entry name" value="EAL domain-like"/>
    <property type="match status" value="1"/>
</dbReference>
<feature type="domain" description="EAL" evidence="2">
    <location>
        <begin position="1"/>
        <end position="102"/>
    </location>
</feature>
<dbReference type="InterPro" id="IPR050706">
    <property type="entry name" value="Cyclic-di-GMP_PDE-like"/>
</dbReference>
<dbReference type="GO" id="GO:0071111">
    <property type="term" value="F:cyclic-guanylate-specific phosphodiesterase activity"/>
    <property type="evidence" value="ECO:0007669"/>
    <property type="project" value="InterPro"/>
</dbReference>
<dbReference type="PROSITE" id="PS50883">
    <property type="entry name" value="EAL"/>
    <property type="match status" value="1"/>
</dbReference>
<organism evidence="3 4">
    <name type="scientific">Gluconacetobacter dulcium</name>
    <dbReference type="NCBI Taxonomy" id="2729096"/>
    <lineage>
        <taxon>Bacteria</taxon>
        <taxon>Pseudomonadati</taxon>
        <taxon>Pseudomonadota</taxon>
        <taxon>Alphaproteobacteria</taxon>
        <taxon>Acetobacterales</taxon>
        <taxon>Acetobacteraceae</taxon>
        <taxon>Gluconacetobacter</taxon>
    </lineage>
</organism>
<evidence type="ECO:0000313" key="3">
    <source>
        <dbReference type="EMBL" id="MBB2199647.1"/>
    </source>
</evidence>
<gene>
    <name evidence="3" type="ORF">HLH44_19815</name>
</gene>
<dbReference type="InterPro" id="IPR001633">
    <property type="entry name" value="EAL_dom"/>
</dbReference>
<dbReference type="Gene3D" id="3.20.20.450">
    <property type="entry name" value="EAL domain"/>
    <property type="match status" value="1"/>
</dbReference>
<evidence type="ECO:0000259" key="2">
    <source>
        <dbReference type="PROSITE" id="PS50883"/>
    </source>
</evidence>
<dbReference type="InterPro" id="IPR035919">
    <property type="entry name" value="EAL_sf"/>
</dbReference>
<dbReference type="PANTHER" id="PTHR33121">
    <property type="entry name" value="CYCLIC DI-GMP PHOSPHODIESTERASE PDEF"/>
    <property type="match status" value="1"/>
</dbReference>
<comment type="caution">
    <text evidence="3">The sequence shown here is derived from an EMBL/GenBank/DDBJ whole genome shotgun (WGS) entry which is preliminary data.</text>
</comment>
<name>A0A7W4K3E9_9PROT</name>
<dbReference type="PANTHER" id="PTHR33121:SF79">
    <property type="entry name" value="CYCLIC DI-GMP PHOSPHODIESTERASE PDED-RELATED"/>
    <property type="match status" value="1"/>
</dbReference>
<reference evidence="3 4" key="1">
    <citation type="submission" date="2020-04" db="EMBL/GenBank/DDBJ databases">
        <title>Description of novel Gluconacetobacter.</title>
        <authorList>
            <person name="Sombolestani A."/>
        </authorList>
    </citation>
    <scope>NUCLEOTIDE SEQUENCE [LARGE SCALE GENOMIC DNA]</scope>
    <source>
        <strain evidence="3 4">LMG 22058</strain>
    </source>
</reference>
<dbReference type="AlphaFoldDB" id="A0A7W4K3E9"/>
<dbReference type="EMBL" id="JABEQP010000025">
    <property type="protein sequence ID" value="MBB2199647.1"/>
    <property type="molecule type" value="Genomic_DNA"/>
</dbReference>
<dbReference type="Proteomes" id="UP000530320">
    <property type="component" value="Unassembled WGS sequence"/>
</dbReference>
<dbReference type="RefSeq" id="WP_183010561.1">
    <property type="nucleotide sequence ID" value="NZ_JABEQP010000025.1"/>
</dbReference>
<dbReference type="Pfam" id="PF00563">
    <property type="entry name" value="EAL"/>
    <property type="match status" value="1"/>
</dbReference>